<organism evidence="2 3">
    <name type="scientific">Pontibacter burrus</name>
    <dbReference type="NCBI Taxonomy" id="2704466"/>
    <lineage>
        <taxon>Bacteria</taxon>
        <taxon>Pseudomonadati</taxon>
        <taxon>Bacteroidota</taxon>
        <taxon>Cytophagia</taxon>
        <taxon>Cytophagales</taxon>
        <taxon>Hymenobacteraceae</taxon>
        <taxon>Pontibacter</taxon>
    </lineage>
</organism>
<proteinExistence type="predicted"/>
<dbReference type="EMBL" id="JAAGWD010000004">
    <property type="protein sequence ID" value="NEM98132.1"/>
    <property type="molecule type" value="Genomic_DNA"/>
</dbReference>
<sequence length="209" mass="24786">MRTIKRYFLTFLLTGIIVGAQAQSSSQLERDLADLRTWMRKKTSQADSVTRAEWPHVKQEFKRLSSGLDRNTDKLSKESKQEYAEIKSQYNTWEERNEAETVNLDGRELERWERTLTGTTQIAQIKPANMRNAYIRMIDYTRAHRRNWTLRDWEYAEFVFGELNSRKAEVLDELNNGDKIKIAALQVEMATLKKSRDASEKYKERREQR</sequence>
<protein>
    <submittedName>
        <fullName evidence="2">Uncharacterized protein</fullName>
    </submittedName>
</protein>
<name>A0A6B3LMI6_9BACT</name>
<keyword evidence="3" id="KW-1185">Reference proteome</keyword>
<evidence type="ECO:0000256" key="1">
    <source>
        <dbReference type="SAM" id="SignalP"/>
    </source>
</evidence>
<comment type="caution">
    <text evidence="2">The sequence shown here is derived from an EMBL/GenBank/DDBJ whole genome shotgun (WGS) entry which is preliminary data.</text>
</comment>
<evidence type="ECO:0000313" key="3">
    <source>
        <dbReference type="Proteomes" id="UP000474777"/>
    </source>
</evidence>
<evidence type="ECO:0000313" key="2">
    <source>
        <dbReference type="EMBL" id="NEM98132.1"/>
    </source>
</evidence>
<dbReference type="AlphaFoldDB" id="A0A6B3LMI6"/>
<keyword evidence="1" id="KW-0732">Signal</keyword>
<feature type="chain" id="PRO_5025471495" evidence="1">
    <location>
        <begin position="23"/>
        <end position="209"/>
    </location>
</feature>
<accession>A0A6B3LMI6</accession>
<gene>
    <name evidence="2" type="ORF">GXP69_10530</name>
</gene>
<dbReference type="RefSeq" id="WP_163915024.1">
    <property type="nucleotide sequence ID" value="NZ_JAAGWD010000004.1"/>
</dbReference>
<reference evidence="2 3" key="1">
    <citation type="submission" date="2020-02" db="EMBL/GenBank/DDBJ databases">
        <authorList>
            <person name="Kim M.K."/>
        </authorList>
    </citation>
    <scope>NUCLEOTIDE SEQUENCE [LARGE SCALE GENOMIC DNA]</scope>
    <source>
        <strain evidence="2 3">BT327</strain>
    </source>
</reference>
<dbReference type="Proteomes" id="UP000474777">
    <property type="component" value="Unassembled WGS sequence"/>
</dbReference>
<feature type="signal peptide" evidence="1">
    <location>
        <begin position="1"/>
        <end position="22"/>
    </location>
</feature>